<accession>A0A2P2QWL9</accession>
<reference evidence="1" key="1">
    <citation type="submission" date="2018-02" db="EMBL/GenBank/DDBJ databases">
        <title>Rhizophora mucronata_Transcriptome.</title>
        <authorList>
            <person name="Meera S.P."/>
            <person name="Sreeshan A."/>
            <person name="Augustine A."/>
        </authorList>
    </citation>
    <scope>NUCLEOTIDE SEQUENCE</scope>
    <source>
        <tissue evidence="1">Leaf</tissue>
    </source>
</reference>
<name>A0A2P2QWL9_RHIMU</name>
<protein>
    <submittedName>
        <fullName evidence="1">Uncharacterized protein</fullName>
    </submittedName>
</protein>
<proteinExistence type="predicted"/>
<dbReference type="EMBL" id="GGEC01090912">
    <property type="protein sequence ID" value="MBX71396.1"/>
    <property type="molecule type" value="Transcribed_RNA"/>
</dbReference>
<evidence type="ECO:0000313" key="1">
    <source>
        <dbReference type="EMBL" id="MBX71396.1"/>
    </source>
</evidence>
<sequence length="29" mass="3518">MMLLLNSKERKAYKRLHRSPKLSRITIAY</sequence>
<dbReference type="AlphaFoldDB" id="A0A2P2QWL9"/>
<organism evidence="1">
    <name type="scientific">Rhizophora mucronata</name>
    <name type="common">Asiatic mangrove</name>
    <dbReference type="NCBI Taxonomy" id="61149"/>
    <lineage>
        <taxon>Eukaryota</taxon>
        <taxon>Viridiplantae</taxon>
        <taxon>Streptophyta</taxon>
        <taxon>Embryophyta</taxon>
        <taxon>Tracheophyta</taxon>
        <taxon>Spermatophyta</taxon>
        <taxon>Magnoliopsida</taxon>
        <taxon>eudicotyledons</taxon>
        <taxon>Gunneridae</taxon>
        <taxon>Pentapetalae</taxon>
        <taxon>rosids</taxon>
        <taxon>fabids</taxon>
        <taxon>Malpighiales</taxon>
        <taxon>Rhizophoraceae</taxon>
        <taxon>Rhizophora</taxon>
    </lineage>
</organism>